<evidence type="ECO:0000313" key="16">
    <source>
        <dbReference type="Proteomes" id="UP000694404"/>
    </source>
</evidence>
<name>A0A8C0GHA6_CHEAB</name>
<keyword evidence="9" id="KW-0238">DNA-binding</keyword>
<keyword evidence="6 12" id="KW-0863">Zinc-finger</keyword>
<dbReference type="PANTHER" id="PTHR24393">
    <property type="entry name" value="ZINC FINGER PROTEIN"/>
    <property type="match status" value="1"/>
</dbReference>
<keyword evidence="8" id="KW-0805">Transcription regulation</keyword>
<dbReference type="FunFam" id="3.30.160.60:FF:003288">
    <property type="entry name" value="Uncharacterized protein"/>
    <property type="match status" value="1"/>
</dbReference>
<comment type="subcellular location">
    <subcellularLocation>
        <location evidence="2">Nucleus</location>
    </subcellularLocation>
</comment>
<proteinExistence type="inferred from homology"/>
<feature type="domain" description="C2H2-type" evidence="14">
    <location>
        <begin position="334"/>
        <end position="361"/>
    </location>
</feature>
<dbReference type="Gene3D" id="3.30.160.60">
    <property type="entry name" value="Classic Zinc Finger"/>
    <property type="match status" value="7"/>
</dbReference>
<feature type="domain" description="C2H2-type" evidence="14">
    <location>
        <begin position="133"/>
        <end position="160"/>
    </location>
</feature>
<feature type="domain" description="C2H2-type" evidence="14">
    <location>
        <begin position="48"/>
        <end position="76"/>
    </location>
</feature>
<feature type="region of interest" description="Disordered" evidence="13">
    <location>
        <begin position="174"/>
        <end position="230"/>
    </location>
</feature>
<dbReference type="GO" id="GO:0001228">
    <property type="term" value="F:DNA-binding transcription activator activity, RNA polymerase II-specific"/>
    <property type="evidence" value="ECO:0007669"/>
    <property type="project" value="TreeGrafter"/>
</dbReference>
<dbReference type="InterPro" id="IPR013087">
    <property type="entry name" value="Znf_C2H2_type"/>
</dbReference>
<feature type="domain" description="C2H2-type" evidence="14">
    <location>
        <begin position="306"/>
        <end position="333"/>
    </location>
</feature>
<evidence type="ECO:0000256" key="5">
    <source>
        <dbReference type="ARBA" id="ARBA00022737"/>
    </source>
</evidence>
<dbReference type="InterPro" id="IPR036236">
    <property type="entry name" value="Znf_C2H2_sf"/>
</dbReference>
<evidence type="ECO:0000256" key="7">
    <source>
        <dbReference type="ARBA" id="ARBA00022833"/>
    </source>
</evidence>
<comment type="similarity">
    <text evidence="3">Belongs to the krueppel C2H2-type zinc-finger protein family.</text>
</comment>
<evidence type="ECO:0000256" key="12">
    <source>
        <dbReference type="PROSITE-ProRule" id="PRU00042"/>
    </source>
</evidence>
<dbReference type="GO" id="GO:0005634">
    <property type="term" value="C:nucleus"/>
    <property type="evidence" value="ECO:0007669"/>
    <property type="project" value="UniProtKB-SubCell"/>
</dbReference>
<evidence type="ECO:0000256" key="4">
    <source>
        <dbReference type="ARBA" id="ARBA00022723"/>
    </source>
</evidence>
<keyword evidence="10" id="KW-0804">Transcription</keyword>
<evidence type="ECO:0000256" key="6">
    <source>
        <dbReference type="ARBA" id="ARBA00022771"/>
    </source>
</evidence>
<evidence type="ECO:0000259" key="14">
    <source>
        <dbReference type="PROSITE" id="PS50157"/>
    </source>
</evidence>
<keyword evidence="11" id="KW-0539">Nucleus</keyword>
<dbReference type="Ensembl" id="ENSCABT00000008664.1">
    <property type="protein sequence ID" value="ENSCABP00000007916.1"/>
    <property type="gene ID" value="ENSCABG00000005964.1"/>
</dbReference>
<feature type="domain" description="C2H2-type" evidence="14">
    <location>
        <begin position="77"/>
        <end position="104"/>
    </location>
</feature>
<evidence type="ECO:0000256" key="8">
    <source>
        <dbReference type="ARBA" id="ARBA00023015"/>
    </source>
</evidence>
<feature type="domain" description="C2H2-type" evidence="14">
    <location>
        <begin position="105"/>
        <end position="132"/>
    </location>
</feature>
<evidence type="ECO:0000313" key="15">
    <source>
        <dbReference type="Ensembl" id="ENSCABP00000007916.1"/>
    </source>
</evidence>
<dbReference type="SMART" id="SM00355">
    <property type="entry name" value="ZnF_C2H2"/>
    <property type="match status" value="6"/>
</dbReference>
<dbReference type="FunFam" id="3.30.160.60:FF:002343">
    <property type="entry name" value="Zinc finger protein 33A"/>
    <property type="match status" value="1"/>
</dbReference>
<evidence type="ECO:0000256" key="3">
    <source>
        <dbReference type="ARBA" id="ARBA00006991"/>
    </source>
</evidence>
<dbReference type="Proteomes" id="UP000694404">
    <property type="component" value="Unplaced"/>
</dbReference>
<dbReference type="GeneTree" id="ENSGT01150000286971"/>
<dbReference type="FunFam" id="3.30.160.60:FF:001178">
    <property type="entry name" value="zinc finger protein 287"/>
    <property type="match status" value="1"/>
</dbReference>
<protein>
    <recommendedName>
        <fullName evidence="14">C2H2-type domain-containing protein</fullName>
    </recommendedName>
</protein>
<feature type="compositionally biased region" description="Basic and acidic residues" evidence="13">
    <location>
        <begin position="282"/>
        <end position="291"/>
    </location>
</feature>
<feature type="region of interest" description="Disordered" evidence="13">
    <location>
        <begin position="266"/>
        <end position="300"/>
    </location>
</feature>
<evidence type="ECO:0000256" key="1">
    <source>
        <dbReference type="ARBA" id="ARBA00003767"/>
    </source>
</evidence>
<dbReference type="PANTHER" id="PTHR24393:SF163">
    <property type="entry name" value="GASTRULA ZINC FINGER PROTEIN XLCGF7.1-LIKE"/>
    <property type="match status" value="1"/>
</dbReference>
<sequence length="390" mass="43662">MLLCSRAGCLGTRTLEICLILIESFNKIRIFLQNISILSKYFPVRKRFHLKIFCQLYFSQSSNLLTHQRLHTGERPYKCTSCGKSFNTSSALIVHRRTHTGEKSYRCPDCGRSFSEGSVLIKHWRTHTGEKPYKCSHCGKGFSQSSNLHAHQRVHTGERPYHCERFDAISKLNVHRQTHREEKSRPRGNAVQRLSGSNHSARKGADPEEEADLGKRLKASPAPSNTHPKILLEEEFSPCISTEQSPQSTSSNVSACQRALSEGESLPCAGTEQSPVSAACRAEPRGRKARSDPSSAPLHHLATKPFRCSECGKSFSQSSNLIKHQRTHTGERPYTCAVCKRNFNTSSTLIVHRRTHTGEKSYRCPDCGRTLATHQRWQKLPKRGGGGIGA</sequence>
<organism evidence="15 16">
    <name type="scientific">Chelonoidis abingdonii</name>
    <name type="common">Abingdon island giant tortoise</name>
    <name type="synonym">Testudo abingdonii</name>
    <dbReference type="NCBI Taxonomy" id="106734"/>
    <lineage>
        <taxon>Eukaryota</taxon>
        <taxon>Metazoa</taxon>
        <taxon>Chordata</taxon>
        <taxon>Craniata</taxon>
        <taxon>Vertebrata</taxon>
        <taxon>Euteleostomi</taxon>
        <taxon>Archelosauria</taxon>
        <taxon>Testudinata</taxon>
        <taxon>Testudines</taxon>
        <taxon>Cryptodira</taxon>
        <taxon>Durocryptodira</taxon>
        <taxon>Testudinoidea</taxon>
        <taxon>Testudinidae</taxon>
        <taxon>Chelonoidis</taxon>
    </lineage>
</organism>
<keyword evidence="4" id="KW-0479">Metal-binding</keyword>
<dbReference type="PROSITE" id="PS00028">
    <property type="entry name" value="ZINC_FINGER_C2H2_1"/>
    <property type="match status" value="5"/>
</dbReference>
<accession>A0A8C0GHA6</accession>
<evidence type="ECO:0000256" key="10">
    <source>
        <dbReference type="ARBA" id="ARBA00023163"/>
    </source>
</evidence>
<keyword evidence="7" id="KW-0862">Zinc</keyword>
<reference evidence="15" key="2">
    <citation type="submission" date="2025-09" db="UniProtKB">
        <authorList>
            <consortium name="Ensembl"/>
        </authorList>
    </citation>
    <scope>IDENTIFICATION</scope>
</reference>
<dbReference type="FunFam" id="3.30.160.60:FF:000478">
    <property type="entry name" value="Zinc finger protein 133"/>
    <property type="match status" value="1"/>
</dbReference>
<keyword evidence="5" id="KW-0677">Repeat</keyword>
<comment type="function">
    <text evidence="1">May be involved in transcriptional regulation.</text>
</comment>
<dbReference type="PROSITE" id="PS50157">
    <property type="entry name" value="ZINC_FINGER_C2H2_2"/>
    <property type="match status" value="6"/>
</dbReference>
<evidence type="ECO:0000256" key="2">
    <source>
        <dbReference type="ARBA" id="ARBA00004123"/>
    </source>
</evidence>
<evidence type="ECO:0000256" key="9">
    <source>
        <dbReference type="ARBA" id="ARBA00023125"/>
    </source>
</evidence>
<dbReference type="GO" id="GO:0000978">
    <property type="term" value="F:RNA polymerase II cis-regulatory region sequence-specific DNA binding"/>
    <property type="evidence" value="ECO:0007669"/>
    <property type="project" value="TreeGrafter"/>
</dbReference>
<evidence type="ECO:0000256" key="13">
    <source>
        <dbReference type="SAM" id="MobiDB-lite"/>
    </source>
</evidence>
<dbReference type="FunFam" id="3.30.160.60:FF:000874">
    <property type="entry name" value="zinc finger protein 235 isoform X1"/>
    <property type="match status" value="1"/>
</dbReference>
<keyword evidence="16" id="KW-1185">Reference proteome</keyword>
<reference evidence="15" key="1">
    <citation type="submission" date="2025-08" db="UniProtKB">
        <authorList>
            <consortium name="Ensembl"/>
        </authorList>
    </citation>
    <scope>IDENTIFICATION</scope>
</reference>
<dbReference type="SUPFAM" id="SSF57667">
    <property type="entry name" value="beta-beta-alpha zinc fingers"/>
    <property type="match status" value="4"/>
</dbReference>
<dbReference type="GO" id="GO:0008270">
    <property type="term" value="F:zinc ion binding"/>
    <property type="evidence" value="ECO:0007669"/>
    <property type="project" value="UniProtKB-KW"/>
</dbReference>
<dbReference type="AlphaFoldDB" id="A0A8C0GHA6"/>
<evidence type="ECO:0000256" key="11">
    <source>
        <dbReference type="ARBA" id="ARBA00023242"/>
    </source>
</evidence>
<dbReference type="Pfam" id="PF00096">
    <property type="entry name" value="zf-C2H2"/>
    <property type="match status" value="5"/>
</dbReference>